<keyword evidence="6" id="KW-1133">Transmembrane helix</keyword>
<dbReference type="EMBL" id="VWYL01014126">
    <property type="protein sequence ID" value="NXR35671.1"/>
    <property type="molecule type" value="Genomic_DNA"/>
</dbReference>
<evidence type="ECO:0000256" key="3">
    <source>
        <dbReference type="ARBA" id="ARBA00022737"/>
    </source>
</evidence>
<feature type="transmembrane region" description="Helical" evidence="6">
    <location>
        <begin position="92"/>
        <end position="117"/>
    </location>
</feature>
<evidence type="ECO:0000313" key="8">
    <source>
        <dbReference type="EMBL" id="NXR35671.1"/>
    </source>
</evidence>
<name>A0A7L2KQ89_9PASS</name>
<dbReference type="PROSITE" id="PS50026">
    <property type="entry name" value="EGF_3"/>
    <property type="match status" value="1"/>
</dbReference>
<comment type="caution">
    <text evidence="8">The sequence shown here is derived from an EMBL/GenBank/DDBJ whole genome shotgun (WGS) entry which is preliminary data.</text>
</comment>
<dbReference type="InterPro" id="IPR000742">
    <property type="entry name" value="EGF"/>
</dbReference>
<evidence type="ECO:0000256" key="6">
    <source>
        <dbReference type="SAM" id="Phobius"/>
    </source>
</evidence>
<evidence type="ECO:0000259" key="7">
    <source>
        <dbReference type="PROSITE" id="PS50026"/>
    </source>
</evidence>
<dbReference type="InterPro" id="IPR018097">
    <property type="entry name" value="EGF_Ca-bd_CS"/>
</dbReference>
<dbReference type="InterPro" id="IPR001881">
    <property type="entry name" value="EGF-like_Ca-bd_dom"/>
</dbReference>
<dbReference type="Proteomes" id="UP000549157">
    <property type="component" value="Unassembled WGS sequence"/>
</dbReference>
<evidence type="ECO:0000256" key="1">
    <source>
        <dbReference type="ARBA" id="ARBA00022536"/>
    </source>
</evidence>
<dbReference type="PROSITE" id="PS00010">
    <property type="entry name" value="ASX_HYDROXYL"/>
    <property type="match status" value="1"/>
</dbReference>
<evidence type="ECO:0000256" key="5">
    <source>
        <dbReference type="PROSITE-ProRule" id="PRU00076"/>
    </source>
</evidence>
<keyword evidence="6" id="KW-0472">Membrane</keyword>
<protein>
    <submittedName>
        <fullName evidence="8">AGRE2 protein</fullName>
    </submittedName>
</protein>
<dbReference type="SMART" id="SM00179">
    <property type="entry name" value="EGF_CA"/>
    <property type="match status" value="1"/>
</dbReference>
<organism evidence="8 9">
    <name type="scientific">Zosterops hypoxanthus</name>
    <dbReference type="NCBI Taxonomy" id="2485327"/>
    <lineage>
        <taxon>Eukaryota</taxon>
        <taxon>Metazoa</taxon>
        <taxon>Chordata</taxon>
        <taxon>Craniata</taxon>
        <taxon>Vertebrata</taxon>
        <taxon>Euteleostomi</taxon>
        <taxon>Archelosauria</taxon>
        <taxon>Archosauria</taxon>
        <taxon>Dinosauria</taxon>
        <taxon>Saurischia</taxon>
        <taxon>Theropoda</taxon>
        <taxon>Coelurosauria</taxon>
        <taxon>Aves</taxon>
        <taxon>Neognathae</taxon>
        <taxon>Neoaves</taxon>
        <taxon>Telluraves</taxon>
        <taxon>Australaves</taxon>
        <taxon>Passeriformes</taxon>
        <taxon>Sylvioidea</taxon>
        <taxon>Zosteropidae</taxon>
        <taxon>Zosterops</taxon>
    </lineage>
</organism>
<keyword evidence="4" id="KW-1015">Disulfide bond</keyword>
<dbReference type="Gene3D" id="2.10.25.10">
    <property type="entry name" value="Laminin"/>
    <property type="match status" value="1"/>
</dbReference>
<evidence type="ECO:0000256" key="4">
    <source>
        <dbReference type="ARBA" id="ARBA00023157"/>
    </source>
</evidence>
<keyword evidence="3" id="KW-0677">Repeat</keyword>
<dbReference type="InterPro" id="IPR000152">
    <property type="entry name" value="EGF-type_Asp/Asn_hydroxyl_site"/>
</dbReference>
<accession>A0A7L2KQ89</accession>
<sequence length="191" mass="20498">VSVLLHSQLKELLSPSVGAEQLQLVSLLVEDVNECQAGVGLCGEEAECFNGVGTYLCRCRKGYEDHSPSKAGTLCIRTPRAGISSFLRHADLLVGAALLAGLVLLVAFGVLCVTVVCGRAPGRRSPSLEQQEEAVRAVEEPALELHRLGECLQLDPFQLKLRARSPEWLWSVRAPHGQAGQASPEQLPQPG</sequence>
<dbReference type="SUPFAM" id="SSF57196">
    <property type="entry name" value="EGF/Laminin"/>
    <property type="match status" value="1"/>
</dbReference>
<dbReference type="CDD" id="cd00054">
    <property type="entry name" value="EGF_CA"/>
    <property type="match status" value="1"/>
</dbReference>
<feature type="domain" description="EGF-like" evidence="7">
    <location>
        <begin position="31"/>
        <end position="69"/>
    </location>
</feature>
<keyword evidence="2" id="KW-0732">Signal</keyword>
<feature type="non-terminal residue" evidence="8">
    <location>
        <position position="191"/>
    </location>
</feature>
<evidence type="ECO:0000313" key="9">
    <source>
        <dbReference type="Proteomes" id="UP000549157"/>
    </source>
</evidence>
<dbReference type="InterPro" id="IPR049883">
    <property type="entry name" value="NOTCH1_EGF-like"/>
</dbReference>
<dbReference type="FunFam" id="2.10.25.10:FF:000038">
    <property type="entry name" value="Fibrillin 2"/>
    <property type="match status" value="1"/>
</dbReference>
<proteinExistence type="predicted"/>
<keyword evidence="6" id="KW-0812">Transmembrane</keyword>
<dbReference type="Pfam" id="PF07645">
    <property type="entry name" value="EGF_CA"/>
    <property type="match status" value="1"/>
</dbReference>
<reference evidence="8 9" key="1">
    <citation type="submission" date="2019-09" db="EMBL/GenBank/DDBJ databases">
        <title>Bird 10,000 Genomes (B10K) Project - Family phase.</title>
        <authorList>
            <person name="Zhang G."/>
        </authorList>
    </citation>
    <scope>NUCLEOTIDE SEQUENCE [LARGE SCALE GENOMIC DNA]</scope>
    <source>
        <strain evidence="8">B10K-DU-001-36</strain>
        <tissue evidence="8">Muscle</tissue>
    </source>
</reference>
<dbReference type="GO" id="GO:0005509">
    <property type="term" value="F:calcium ion binding"/>
    <property type="evidence" value="ECO:0007669"/>
    <property type="project" value="InterPro"/>
</dbReference>
<comment type="caution">
    <text evidence="5">Lacks conserved residue(s) required for the propagation of feature annotation.</text>
</comment>
<keyword evidence="9" id="KW-1185">Reference proteome</keyword>
<feature type="non-terminal residue" evidence="8">
    <location>
        <position position="1"/>
    </location>
</feature>
<dbReference type="AlphaFoldDB" id="A0A7L2KQ89"/>
<evidence type="ECO:0000256" key="2">
    <source>
        <dbReference type="ARBA" id="ARBA00022729"/>
    </source>
</evidence>
<keyword evidence="1 5" id="KW-0245">EGF-like domain</keyword>
<gene>
    <name evidence="8" type="primary">Adgre2</name>
    <name evidence="8" type="ORF">ZOSHYP_R14105</name>
</gene>
<dbReference type="PROSITE" id="PS01187">
    <property type="entry name" value="EGF_CA"/>
    <property type="match status" value="1"/>
</dbReference>
<dbReference type="OrthoDB" id="2015116at2759"/>